<dbReference type="AlphaFoldDB" id="A0A1X7VR67"/>
<dbReference type="SUPFAM" id="SSF53098">
    <property type="entry name" value="Ribonuclease H-like"/>
    <property type="match status" value="1"/>
</dbReference>
<sequence length="145" mass="15852">MTGVDFFSFTTDALSANNAVAALLSLTAHLLTESIERMSVVVYDLVLDESHTGQYLAKKYKEMVASWTISLDRVHFVLQDNAANFVKAMHDSPSSSFGCFTHSLQTVVNDGVLAQQPVLDLLATGRTIVGHFNHSTTAYGKLQEI</sequence>
<dbReference type="EnsemblMetazoa" id="Aqu2.1.42394_001">
    <property type="protein sequence ID" value="Aqu2.1.42394_001"/>
    <property type="gene ID" value="Aqu2.1.42394"/>
</dbReference>
<dbReference type="OrthoDB" id="10057873at2759"/>
<reference evidence="6" key="1">
    <citation type="submission" date="2017-05" db="UniProtKB">
        <authorList>
            <consortium name="EnsemblMetazoa"/>
        </authorList>
    </citation>
    <scope>IDENTIFICATION</scope>
</reference>
<comment type="subcellular location">
    <subcellularLocation>
        <location evidence="1">Nucleus</location>
    </subcellularLocation>
</comment>
<dbReference type="PANTHER" id="PTHR46481">
    <property type="entry name" value="ZINC FINGER BED DOMAIN-CONTAINING PROTEIN 4"/>
    <property type="match status" value="1"/>
</dbReference>
<dbReference type="GO" id="GO:0005634">
    <property type="term" value="C:nucleus"/>
    <property type="evidence" value="ECO:0007669"/>
    <property type="project" value="UniProtKB-SubCell"/>
</dbReference>
<name>A0A1X7VR67_AMPQE</name>
<evidence type="ECO:0000256" key="2">
    <source>
        <dbReference type="ARBA" id="ARBA00022723"/>
    </source>
</evidence>
<evidence type="ECO:0000256" key="4">
    <source>
        <dbReference type="ARBA" id="ARBA00022833"/>
    </source>
</evidence>
<evidence type="ECO:0000256" key="5">
    <source>
        <dbReference type="ARBA" id="ARBA00023242"/>
    </source>
</evidence>
<protein>
    <recommendedName>
        <fullName evidence="7">MULE transposase domain-containing protein</fullName>
    </recommendedName>
</protein>
<keyword evidence="5" id="KW-0539">Nucleus</keyword>
<organism evidence="6">
    <name type="scientific">Amphimedon queenslandica</name>
    <name type="common">Sponge</name>
    <dbReference type="NCBI Taxonomy" id="400682"/>
    <lineage>
        <taxon>Eukaryota</taxon>
        <taxon>Metazoa</taxon>
        <taxon>Porifera</taxon>
        <taxon>Demospongiae</taxon>
        <taxon>Heteroscleromorpha</taxon>
        <taxon>Haplosclerida</taxon>
        <taxon>Niphatidae</taxon>
        <taxon>Amphimedon</taxon>
    </lineage>
</organism>
<evidence type="ECO:0000256" key="1">
    <source>
        <dbReference type="ARBA" id="ARBA00004123"/>
    </source>
</evidence>
<dbReference type="InterPro" id="IPR052035">
    <property type="entry name" value="ZnF_BED_domain_contain"/>
</dbReference>
<keyword evidence="4" id="KW-0862">Zinc</keyword>
<accession>A0A1X7VR67</accession>
<dbReference type="eggNOG" id="KOG1121">
    <property type="taxonomic scope" value="Eukaryota"/>
</dbReference>
<keyword evidence="2" id="KW-0479">Metal-binding</keyword>
<dbReference type="InterPro" id="IPR012337">
    <property type="entry name" value="RNaseH-like_sf"/>
</dbReference>
<keyword evidence="3" id="KW-0863">Zinc-finger</keyword>
<proteinExistence type="predicted"/>
<evidence type="ECO:0000256" key="3">
    <source>
        <dbReference type="ARBA" id="ARBA00022771"/>
    </source>
</evidence>
<dbReference type="GO" id="GO:0008270">
    <property type="term" value="F:zinc ion binding"/>
    <property type="evidence" value="ECO:0007669"/>
    <property type="project" value="UniProtKB-KW"/>
</dbReference>
<dbReference type="InParanoid" id="A0A1X7VR67"/>
<dbReference type="PANTHER" id="PTHR46481:SF10">
    <property type="entry name" value="ZINC FINGER BED DOMAIN-CONTAINING PROTEIN 39"/>
    <property type="match status" value="1"/>
</dbReference>
<evidence type="ECO:0000313" key="6">
    <source>
        <dbReference type="EnsemblMetazoa" id="Aqu2.1.42394_001"/>
    </source>
</evidence>
<evidence type="ECO:0008006" key="7">
    <source>
        <dbReference type="Google" id="ProtNLM"/>
    </source>
</evidence>